<keyword evidence="5" id="KW-1003">Cell membrane</keyword>
<dbReference type="EC" id="3.1.-.-" evidence="5"/>
<dbReference type="STRING" id="1513793.SAMN06296036_101308"/>
<dbReference type="InterPro" id="IPR017705">
    <property type="entry name" value="Ribonuclease_Y"/>
</dbReference>
<comment type="similarity">
    <text evidence="5">Belongs to the RNase Y family.</text>
</comment>
<keyword evidence="1 5" id="KW-0540">Nuclease</keyword>
<gene>
    <name evidence="5" type="primary">rny</name>
    <name evidence="8" type="ORF">SAMN06296036_101308</name>
</gene>
<accession>A0A1Y6B4L8</accession>
<dbReference type="Gene3D" id="1.10.3210.10">
    <property type="entry name" value="Hypothetical protein af1432"/>
    <property type="match status" value="1"/>
</dbReference>
<dbReference type="GO" id="GO:0006402">
    <property type="term" value="P:mRNA catabolic process"/>
    <property type="evidence" value="ECO:0007669"/>
    <property type="project" value="UniProtKB-UniRule"/>
</dbReference>
<dbReference type="Pfam" id="PF01966">
    <property type="entry name" value="HD"/>
    <property type="match status" value="1"/>
</dbReference>
<feature type="coiled-coil region" evidence="6">
    <location>
        <begin position="226"/>
        <end position="257"/>
    </location>
</feature>
<dbReference type="RefSeq" id="WP_132314572.1">
    <property type="nucleotide sequence ID" value="NZ_FWZT01000001.1"/>
</dbReference>
<name>A0A1Y6B4L8_9BACT</name>
<proteinExistence type="inferred from homology"/>
<dbReference type="GO" id="GO:0005886">
    <property type="term" value="C:plasma membrane"/>
    <property type="evidence" value="ECO:0007669"/>
    <property type="project" value="UniProtKB-SubCell"/>
</dbReference>
<feature type="coiled-coil region" evidence="6">
    <location>
        <begin position="63"/>
        <end position="169"/>
    </location>
</feature>
<evidence type="ECO:0000256" key="2">
    <source>
        <dbReference type="ARBA" id="ARBA00022759"/>
    </source>
</evidence>
<evidence type="ECO:0000313" key="9">
    <source>
        <dbReference type="Proteomes" id="UP000192907"/>
    </source>
</evidence>
<evidence type="ECO:0000256" key="3">
    <source>
        <dbReference type="ARBA" id="ARBA00022801"/>
    </source>
</evidence>
<dbReference type="NCBIfam" id="TIGR00277">
    <property type="entry name" value="HDIG"/>
    <property type="match status" value="1"/>
</dbReference>
<feature type="domain" description="HD" evidence="7">
    <location>
        <begin position="345"/>
        <end position="438"/>
    </location>
</feature>
<feature type="transmembrane region" description="Helical" evidence="5">
    <location>
        <begin position="6"/>
        <end position="27"/>
    </location>
</feature>
<protein>
    <recommendedName>
        <fullName evidence="5">Ribonuclease Y</fullName>
        <shortName evidence="5">RNase Y</shortName>
        <ecNumber evidence="5">3.1.-.-</ecNumber>
    </recommendedName>
</protein>
<dbReference type="GO" id="GO:0004521">
    <property type="term" value="F:RNA endonuclease activity"/>
    <property type="evidence" value="ECO:0007669"/>
    <property type="project" value="UniProtKB-UniRule"/>
</dbReference>
<sequence length="528" mass="59405">MDVNISLSTIIAIMAISTVAGYAFFVFMKRSLPKRLTAEQVQQREKVVQKALARKQHIVEESIARQDEKLSIYQEELDAQLEDRAQDLEAQEQEIEQQEDFLSREESRIAKIENQCNSYQQKVEVVKAQLDKVSGDVNNHRRELQGALAKHAECELETVESNLAEEIINSRMLESQKRIKDMSEDLQTNSKKLADRSLARVLSRYEPKFVWPKPVSHVEIANKKSLEALSGDKHRLIEDLQELVDQVEIGMSEEKSQDAPVIKLGGGYGIDKEAARLTLEELIPKGPGAWAKAEKVFSKHKRGLENTALKLGQQAVRELHLEGIAPEIQRMVGALNWRTSYRQNQYFHSLEVAKLAGILASELDVDPQTAKRCGLLHDIGKGIDYRIEGSHAVISGDYADRFGESKLVCDTVMSHHNDLVLETPMSYVLKSADTLSGARPGARVNLEEGYQIRLSAIEDVVRSFPGILKIAIMNGGREVHIDVNHKKVKENELNKYTQDIARKIEAEVAFPGQIKVLVSRRFESVAVA</sequence>
<comment type="function">
    <text evidence="5">Endoribonuclease that initiates mRNA decay.</text>
</comment>
<evidence type="ECO:0000313" key="8">
    <source>
        <dbReference type="EMBL" id="SME89859.1"/>
    </source>
</evidence>
<dbReference type="AlphaFoldDB" id="A0A1Y6B4L8"/>
<dbReference type="GO" id="GO:0016787">
    <property type="term" value="F:hydrolase activity"/>
    <property type="evidence" value="ECO:0007669"/>
    <property type="project" value="UniProtKB-KW"/>
</dbReference>
<keyword evidence="4 5" id="KW-0694">RNA-binding</keyword>
<dbReference type="InterPro" id="IPR006675">
    <property type="entry name" value="HDIG_dom"/>
</dbReference>
<dbReference type="CDD" id="cd00077">
    <property type="entry name" value="HDc"/>
    <property type="match status" value="1"/>
</dbReference>
<evidence type="ECO:0000256" key="4">
    <source>
        <dbReference type="ARBA" id="ARBA00022884"/>
    </source>
</evidence>
<dbReference type="HAMAP" id="MF_00335">
    <property type="entry name" value="RNase_Y"/>
    <property type="match status" value="1"/>
</dbReference>
<keyword evidence="3 5" id="KW-0378">Hydrolase</keyword>
<dbReference type="OrthoDB" id="5287820at2"/>
<dbReference type="InterPro" id="IPR003607">
    <property type="entry name" value="HD/PDEase_dom"/>
</dbReference>
<keyword evidence="2 5" id="KW-0255">Endonuclease</keyword>
<comment type="subcellular location">
    <subcellularLocation>
        <location evidence="5">Cell membrane</location>
        <topology evidence="5">Single-pass membrane protein</topology>
    </subcellularLocation>
</comment>
<dbReference type="EMBL" id="FWZT01000001">
    <property type="protein sequence ID" value="SME89859.1"/>
    <property type="molecule type" value="Genomic_DNA"/>
</dbReference>
<evidence type="ECO:0000256" key="1">
    <source>
        <dbReference type="ARBA" id="ARBA00022722"/>
    </source>
</evidence>
<dbReference type="SUPFAM" id="SSF109604">
    <property type="entry name" value="HD-domain/PDEase-like"/>
    <property type="match status" value="1"/>
</dbReference>
<dbReference type="SMART" id="SM00471">
    <property type="entry name" value="HDc"/>
    <property type="match status" value="1"/>
</dbReference>
<keyword evidence="9" id="KW-1185">Reference proteome</keyword>
<dbReference type="PROSITE" id="PS51831">
    <property type="entry name" value="HD"/>
    <property type="match status" value="1"/>
</dbReference>
<evidence type="ECO:0000259" key="7">
    <source>
        <dbReference type="PROSITE" id="PS51831"/>
    </source>
</evidence>
<evidence type="ECO:0000256" key="5">
    <source>
        <dbReference type="HAMAP-Rule" id="MF_00335"/>
    </source>
</evidence>
<keyword evidence="5" id="KW-1133">Transmembrane helix</keyword>
<dbReference type="GO" id="GO:0003723">
    <property type="term" value="F:RNA binding"/>
    <property type="evidence" value="ECO:0007669"/>
    <property type="project" value="UniProtKB-UniRule"/>
</dbReference>
<reference evidence="9" key="1">
    <citation type="submission" date="2017-04" db="EMBL/GenBank/DDBJ databases">
        <authorList>
            <person name="Varghese N."/>
            <person name="Submissions S."/>
        </authorList>
    </citation>
    <scope>NUCLEOTIDE SEQUENCE [LARGE SCALE GENOMIC DNA]</scope>
    <source>
        <strain evidence="9">RKEM611</strain>
    </source>
</reference>
<evidence type="ECO:0000256" key="6">
    <source>
        <dbReference type="SAM" id="Coils"/>
    </source>
</evidence>
<dbReference type="InterPro" id="IPR006674">
    <property type="entry name" value="HD_domain"/>
</dbReference>
<keyword evidence="5" id="KW-0472">Membrane</keyword>
<organism evidence="8 9">
    <name type="scientific">Pseudobacteriovorax antillogorgiicola</name>
    <dbReference type="NCBI Taxonomy" id="1513793"/>
    <lineage>
        <taxon>Bacteria</taxon>
        <taxon>Pseudomonadati</taxon>
        <taxon>Bdellovibrionota</taxon>
        <taxon>Oligoflexia</taxon>
        <taxon>Oligoflexales</taxon>
        <taxon>Pseudobacteriovoracaceae</taxon>
        <taxon>Pseudobacteriovorax</taxon>
    </lineage>
</organism>
<keyword evidence="5" id="KW-0812">Transmembrane</keyword>
<dbReference type="Proteomes" id="UP000192907">
    <property type="component" value="Unassembled WGS sequence"/>
</dbReference>
<keyword evidence="6" id="KW-0175">Coiled coil</keyword>